<organism evidence="1">
    <name type="scientific">Anopheles marajoara</name>
    <dbReference type="NCBI Taxonomy" id="58244"/>
    <lineage>
        <taxon>Eukaryota</taxon>
        <taxon>Metazoa</taxon>
        <taxon>Ecdysozoa</taxon>
        <taxon>Arthropoda</taxon>
        <taxon>Hexapoda</taxon>
        <taxon>Insecta</taxon>
        <taxon>Pterygota</taxon>
        <taxon>Neoptera</taxon>
        <taxon>Endopterygota</taxon>
        <taxon>Diptera</taxon>
        <taxon>Nematocera</taxon>
        <taxon>Culicoidea</taxon>
        <taxon>Culicidae</taxon>
        <taxon>Anophelinae</taxon>
        <taxon>Anopheles</taxon>
    </lineage>
</organism>
<sequence>METSPPGPVGSVLFAFCGAWGKEGHEGLASRRFSSLCAIDFAPFFAQNLMPFERSNCELRIGSCIKRYAKQQQQHQLQLVDRRIEPQGVILK</sequence>
<accession>A0A2M4CAN4</accession>
<name>A0A2M4CAN4_9DIPT</name>
<proteinExistence type="predicted"/>
<dbReference type="EMBL" id="GGFJ01012867">
    <property type="protein sequence ID" value="MBW62008.1"/>
    <property type="molecule type" value="Transcribed_RNA"/>
</dbReference>
<dbReference type="AlphaFoldDB" id="A0A2M4CAN4"/>
<evidence type="ECO:0000313" key="1">
    <source>
        <dbReference type="EMBL" id="MBW62008.1"/>
    </source>
</evidence>
<reference evidence="1" key="1">
    <citation type="submission" date="2018-01" db="EMBL/GenBank/DDBJ databases">
        <title>An insight into the sialome of Amazonian anophelines.</title>
        <authorList>
            <person name="Ribeiro J.M."/>
            <person name="Scarpassa V."/>
            <person name="Calvo E."/>
        </authorList>
    </citation>
    <scope>NUCLEOTIDE SEQUENCE</scope>
    <source>
        <tissue evidence="1">Salivary glands</tissue>
    </source>
</reference>
<protein>
    <submittedName>
        <fullName evidence="1">Putative secreted protein</fullName>
    </submittedName>
</protein>